<organism evidence="3 4">
    <name type="scientific">Platanthera guangdongensis</name>
    <dbReference type="NCBI Taxonomy" id="2320717"/>
    <lineage>
        <taxon>Eukaryota</taxon>
        <taxon>Viridiplantae</taxon>
        <taxon>Streptophyta</taxon>
        <taxon>Embryophyta</taxon>
        <taxon>Tracheophyta</taxon>
        <taxon>Spermatophyta</taxon>
        <taxon>Magnoliopsida</taxon>
        <taxon>Liliopsida</taxon>
        <taxon>Asparagales</taxon>
        <taxon>Orchidaceae</taxon>
        <taxon>Orchidoideae</taxon>
        <taxon>Orchideae</taxon>
        <taxon>Orchidinae</taxon>
        <taxon>Platanthera</taxon>
    </lineage>
</organism>
<evidence type="ECO:0000313" key="4">
    <source>
        <dbReference type="Proteomes" id="UP001412067"/>
    </source>
</evidence>
<comment type="caution">
    <text evidence="3">The sequence shown here is derived from an EMBL/GenBank/DDBJ whole genome shotgun (WGS) entry which is preliminary data.</text>
</comment>
<dbReference type="Proteomes" id="UP001412067">
    <property type="component" value="Unassembled WGS sequence"/>
</dbReference>
<dbReference type="InterPro" id="IPR001810">
    <property type="entry name" value="F-box_dom"/>
</dbReference>
<dbReference type="InterPro" id="IPR036047">
    <property type="entry name" value="F-box-like_dom_sf"/>
</dbReference>
<dbReference type="Pfam" id="PF12937">
    <property type="entry name" value="F-box-like"/>
    <property type="match status" value="1"/>
</dbReference>
<gene>
    <name evidence="3" type="primary">SKIP24</name>
    <name evidence="3" type="ORF">KSP40_PGU022005</name>
</gene>
<feature type="domain" description="F-box" evidence="2">
    <location>
        <begin position="2"/>
        <end position="50"/>
    </location>
</feature>
<accession>A0ABR2MVR2</accession>
<evidence type="ECO:0000259" key="2">
    <source>
        <dbReference type="Pfam" id="PF12937"/>
    </source>
</evidence>
<keyword evidence="4" id="KW-1185">Reference proteome</keyword>
<proteinExistence type="predicted"/>
<evidence type="ECO:0000256" key="1">
    <source>
        <dbReference type="SAM" id="Coils"/>
    </source>
</evidence>
<feature type="coiled-coil region" evidence="1">
    <location>
        <begin position="94"/>
        <end position="125"/>
    </location>
</feature>
<keyword evidence="1" id="KW-0175">Coiled coil</keyword>
<dbReference type="EMBL" id="JBBWWR010000004">
    <property type="protein sequence ID" value="KAK8968250.1"/>
    <property type="molecule type" value="Genomic_DNA"/>
</dbReference>
<protein>
    <submittedName>
        <fullName evidence="3">F-box protein SKIP24</fullName>
    </submittedName>
</protein>
<name>A0ABR2MVR2_9ASPA</name>
<dbReference type="Gene3D" id="1.20.1280.50">
    <property type="match status" value="1"/>
</dbReference>
<sequence>MSFLPDEIWIKILEMGVAAHCLSCRDLCSLSITSRRHNRLSGDPSLWFTLVTLDFSQEPRKNSSPSPASHSKDLYKTMFERSKARRVAARRRAILIAESNVAVCIKRLEELERRWREEGERMKAAVLELNNLERVRQASVALNVWQPVVVRGSQRQMVEQCTVPIASRLSELQMEVNLCRQQIATNKNAHAELMKKLSESKDALSSLKYSPLDTYNSSESGNCSGTKRKKLKSYSRKRCIDFITPSLAEVLKYKAIFGHMRPLRSYRSSYRSEYSCMILISIA</sequence>
<reference evidence="3 4" key="1">
    <citation type="journal article" date="2022" name="Nat. Plants">
        <title>Genomes of leafy and leafless Platanthera orchids illuminate the evolution of mycoheterotrophy.</title>
        <authorList>
            <person name="Li M.H."/>
            <person name="Liu K.W."/>
            <person name="Li Z."/>
            <person name="Lu H.C."/>
            <person name="Ye Q.L."/>
            <person name="Zhang D."/>
            <person name="Wang J.Y."/>
            <person name="Li Y.F."/>
            <person name="Zhong Z.M."/>
            <person name="Liu X."/>
            <person name="Yu X."/>
            <person name="Liu D.K."/>
            <person name="Tu X.D."/>
            <person name="Liu B."/>
            <person name="Hao Y."/>
            <person name="Liao X.Y."/>
            <person name="Jiang Y.T."/>
            <person name="Sun W.H."/>
            <person name="Chen J."/>
            <person name="Chen Y.Q."/>
            <person name="Ai Y."/>
            <person name="Zhai J.W."/>
            <person name="Wu S.S."/>
            <person name="Zhou Z."/>
            <person name="Hsiao Y.Y."/>
            <person name="Wu W.L."/>
            <person name="Chen Y.Y."/>
            <person name="Lin Y.F."/>
            <person name="Hsu J.L."/>
            <person name="Li C.Y."/>
            <person name="Wang Z.W."/>
            <person name="Zhao X."/>
            <person name="Zhong W.Y."/>
            <person name="Ma X.K."/>
            <person name="Ma L."/>
            <person name="Huang J."/>
            <person name="Chen G.Z."/>
            <person name="Huang M.Z."/>
            <person name="Huang L."/>
            <person name="Peng D.H."/>
            <person name="Luo Y.B."/>
            <person name="Zou S.Q."/>
            <person name="Chen S.P."/>
            <person name="Lan S."/>
            <person name="Tsai W.C."/>
            <person name="Van de Peer Y."/>
            <person name="Liu Z.J."/>
        </authorList>
    </citation>
    <scope>NUCLEOTIDE SEQUENCE [LARGE SCALE GENOMIC DNA]</scope>
    <source>
        <strain evidence="3">Lor288</strain>
    </source>
</reference>
<dbReference type="SUPFAM" id="SSF81383">
    <property type="entry name" value="F-box domain"/>
    <property type="match status" value="1"/>
</dbReference>
<evidence type="ECO:0000313" key="3">
    <source>
        <dbReference type="EMBL" id="KAK8968250.1"/>
    </source>
</evidence>